<dbReference type="PROSITE" id="PS50006">
    <property type="entry name" value="FHA_DOMAIN"/>
    <property type="match status" value="1"/>
</dbReference>
<dbReference type="Proteomes" id="UP000464577">
    <property type="component" value="Chromosome"/>
</dbReference>
<evidence type="ECO:0000313" key="4">
    <source>
        <dbReference type="Proteomes" id="UP000464577"/>
    </source>
</evidence>
<sequence>MSLVSLPISDGQFKNLIDELSQLPIYSVGRKEDNTIIIPNGKISGQHARLIQCTITCFILEDLDSKNGTFVNGTRITRKVVDSQDSIQLADSRFTVSQLLDLGKSKLTKTPAPIPLEKPVTSNQSKPDKSALDFIDQFAALQQVYEQYPKLRRDCRNREKMIRTGSVILSSIVGVSAVLTTGGTALPLLHIMSGAGLSMLVPTLCSTLLSTDEKLEVIDKEYRDRYRCPNPVCRDPFGSREWELLAQQKTCRRCQAMWVS</sequence>
<organism evidence="3 4">
    <name type="scientific">Spirosoma endbachense</name>
    <dbReference type="NCBI Taxonomy" id="2666025"/>
    <lineage>
        <taxon>Bacteria</taxon>
        <taxon>Pseudomonadati</taxon>
        <taxon>Bacteroidota</taxon>
        <taxon>Cytophagia</taxon>
        <taxon>Cytophagales</taxon>
        <taxon>Cytophagaceae</taxon>
        <taxon>Spirosoma</taxon>
    </lineage>
</organism>
<protein>
    <submittedName>
        <fullName evidence="3">FHA domain-containing protein</fullName>
    </submittedName>
</protein>
<dbReference type="Pfam" id="PF00498">
    <property type="entry name" value="FHA"/>
    <property type="match status" value="1"/>
</dbReference>
<dbReference type="SUPFAM" id="SSF49879">
    <property type="entry name" value="SMAD/FHA domain"/>
    <property type="match status" value="1"/>
</dbReference>
<feature type="transmembrane region" description="Helical" evidence="1">
    <location>
        <begin position="161"/>
        <end position="182"/>
    </location>
</feature>
<dbReference type="CDD" id="cd00060">
    <property type="entry name" value="FHA"/>
    <property type="match status" value="1"/>
</dbReference>
<gene>
    <name evidence="3" type="ORF">GJR95_02860</name>
</gene>
<evidence type="ECO:0000313" key="3">
    <source>
        <dbReference type="EMBL" id="QHV94030.1"/>
    </source>
</evidence>
<feature type="domain" description="FHA" evidence="2">
    <location>
        <begin position="26"/>
        <end position="76"/>
    </location>
</feature>
<keyword evidence="1" id="KW-0472">Membrane</keyword>
<keyword evidence="1" id="KW-0812">Transmembrane</keyword>
<dbReference type="SMART" id="SM00240">
    <property type="entry name" value="FHA"/>
    <property type="match status" value="1"/>
</dbReference>
<dbReference type="InterPro" id="IPR050923">
    <property type="entry name" value="Cell_Proc_Reg/RNA_Proc"/>
</dbReference>
<evidence type="ECO:0000259" key="2">
    <source>
        <dbReference type="PROSITE" id="PS50006"/>
    </source>
</evidence>
<keyword evidence="4" id="KW-1185">Reference proteome</keyword>
<proteinExistence type="predicted"/>
<dbReference type="EMBL" id="CP045997">
    <property type="protein sequence ID" value="QHV94030.1"/>
    <property type="molecule type" value="Genomic_DNA"/>
</dbReference>
<dbReference type="InterPro" id="IPR000253">
    <property type="entry name" value="FHA_dom"/>
</dbReference>
<name>A0A6P1VPX5_9BACT</name>
<dbReference type="InterPro" id="IPR008984">
    <property type="entry name" value="SMAD_FHA_dom_sf"/>
</dbReference>
<dbReference type="PANTHER" id="PTHR23308">
    <property type="entry name" value="NUCLEAR INHIBITOR OF PROTEIN PHOSPHATASE-1"/>
    <property type="match status" value="1"/>
</dbReference>
<reference evidence="3 4" key="1">
    <citation type="submission" date="2019-11" db="EMBL/GenBank/DDBJ databases">
        <title>Spirosoma endbachense sp. nov., isolated from a natural salt meadow.</title>
        <authorList>
            <person name="Rojas J."/>
            <person name="Ambika Manirajan B."/>
            <person name="Ratering S."/>
            <person name="Suarez C."/>
            <person name="Geissler-Plaum R."/>
            <person name="Schnell S."/>
        </authorList>
    </citation>
    <scope>NUCLEOTIDE SEQUENCE [LARGE SCALE GENOMIC DNA]</scope>
    <source>
        <strain evidence="3 4">I-24</strain>
    </source>
</reference>
<evidence type="ECO:0000256" key="1">
    <source>
        <dbReference type="SAM" id="Phobius"/>
    </source>
</evidence>
<dbReference type="KEGG" id="senf:GJR95_02860"/>
<dbReference type="AlphaFoldDB" id="A0A6P1VPX5"/>
<dbReference type="Gene3D" id="2.60.200.20">
    <property type="match status" value="1"/>
</dbReference>
<dbReference type="RefSeq" id="WP_162384451.1">
    <property type="nucleotide sequence ID" value="NZ_CP045997.1"/>
</dbReference>
<keyword evidence="1" id="KW-1133">Transmembrane helix</keyword>
<accession>A0A6P1VPX5</accession>